<name>A0A2U1M1N6_ARTAN</name>
<protein>
    <submittedName>
        <fullName evidence="2">Uncharacterized protein</fullName>
    </submittedName>
</protein>
<dbReference type="Proteomes" id="UP000245207">
    <property type="component" value="Unassembled WGS sequence"/>
</dbReference>
<reference evidence="2 3" key="1">
    <citation type="journal article" date="2018" name="Mol. Plant">
        <title>The genome of Artemisia annua provides insight into the evolution of Asteraceae family and artemisinin biosynthesis.</title>
        <authorList>
            <person name="Shen Q."/>
            <person name="Zhang L."/>
            <person name="Liao Z."/>
            <person name="Wang S."/>
            <person name="Yan T."/>
            <person name="Shi P."/>
            <person name="Liu M."/>
            <person name="Fu X."/>
            <person name="Pan Q."/>
            <person name="Wang Y."/>
            <person name="Lv Z."/>
            <person name="Lu X."/>
            <person name="Zhang F."/>
            <person name="Jiang W."/>
            <person name="Ma Y."/>
            <person name="Chen M."/>
            <person name="Hao X."/>
            <person name="Li L."/>
            <person name="Tang Y."/>
            <person name="Lv G."/>
            <person name="Zhou Y."/>
            <person name="Sun X."/>
            <person name="Brodelius P.E."/>
            <person name="Rose J.K.C."/>
            <person name="Tang K."/>
        </authorList>
    </citation>
    <scope>NUCLEOTIDE SEQUENCE [LARGE SCALE GENOMIC DNA]</scope>
    <source>
        <strain evidence="3">cv. Huhao1</strain>
        <tissue evidence="2">Leaf</tissue>
    </source>
</reference>
<accession>A0A2U1M1N6</accession>
<feature type="coiled-coil region" evidence="1">
    <location>
        <begin position="49"/>
        <end position="76"/>
    </location>
</feature>
<dbReference type="EMBL" id="PKPP01006843">
    <property type="protein sequence ID" value="PWA55163.1"/>
    <property type="molecule type" value="Genomic_DNA"/>
</dbReference>
<evidence type="ECO:0000313" key="2">
    <source>
        <dbReference type="EMBL" id="PWA55163.1"/>
    </source>
</evidence>
<dbReference type="AlphaFoldDB" id="A0A2U1M1N6"/>
<evidence type="ECO:0000256" key="1">
    <source>
        <dbReference type="SAM" id="Coils"/>
    </source>
</evidence>
<gene>
    <name evidence="2" type="ORF">CTI12_AA429100</name>
</gene>
<keyword evidence="1" id="KW-0175">Coiled coil</keyword>
<evidence type="ECO:0000313" key="3">
    <source>
        <dbReference type="Proteomes" id="UP000245207"/>
    </source>
</evidence>
<sequence>MASSSSMNIESKNREPNISELKEACGSEDLATCFKFLFDSDISEEYGFLMRMGEERNQLRSKLEKLEATIRETRYRGPFNEKAVDGLRCLVEIHQRMLDRFQVLTTLLDEVRDGIVEKGRHVKLMEFDEGLSDVE</sequence>
<comment type="caution">
    <text evidence="2">The sequence shown here is derived from an EMBL/GenBank/DDBJ whole genome shotgun (WGS) entry which is preliminary data.</text>
</comment>
<organism evidence="2 3">
    <name type="scientific">Artemisia annua</name>
    <name type="common">Sweet wormwood</name>
    <dbReference type="NCBI Taxonomy" id="35608"/>
    <lineage>
        <taxon>Eukaryota</taxon>
        <taxon>Viridiplantae</taxon>
        <taxon>Streptophyta</taxon>
        <taxon>Embryophyta</taxon>
        <taxon>Tracheophyta</taxon>
        <taxon>Spermatophyta</taxon>
        <taxon>Magnoliopsida</taxon>
        <taxon>eudicotyledons</taxon>
        <taxon>Gunneridae</taxon>
        <taxon>Pentapetalae</taxon>
        <taxon>asterids</taxon>
        <taxon>campanulids</taxon>
        <taxon>Asterales</taxon>
        <taxon>Asteraceae</taxon>
        <taxon>Asteroideae</taxon>
        <taxon>Anthemideae</taxon>
        <taxon>Artemisiinae</taxon>
        <taxon>Artemisia</taxon>
    </lineage>
</organism>
<keyword evidence="3" id="KW-1185">Reference proteome</keyword>
<proteinExistence type="predicted"/>